<name>A0A8X7CDP7_9ARAC</name>
<dbReference type="EMBL" id="BMAV01014232">
    <property type="protein sequence ID" value="GFY62480.1"/>
    <property type="molecule type" value="Genomic_DNA"/>
</dbReference>
<evidence type="ECO:0000313" key="1">
    <source>
        <dbReference type="EMBL" id="GFY62480.1"/>
    </source>
</evidence>
<organism evidence="1 2">
    <name type="scientific">Trichonephila inaurata madagascariensis</name>
    <dbReference type="NCBI Taxonomy" id="2747483"/>
    <lineage>
        <taxon>Eukaryota</taxon>
        <taxon>Metazoa</taxon>
        <taxon>Ecdysozoa</taxon>
        <taxon>Arthropoda</taxon>
        <taxon>Chelicerata</taxon>
        <taxon>Arachnida</taxon>
        <taxon>Araneae</taxon>
        <taxon>Araneomorphae</taxon>
        <taxon>Entelegynae</taxon>
        <taxon>Araneoidea</taxon>
        <taxon>Nephilidae</taxon>
        <taxon>Trichonephila</taxon>
        <taxon>Trichonephila inaurata</taxon>
    </lineage>
</organism>
<dbReference type="Proteomes" id="UP000886998">
    <property type="component" value="Unassembled WGS sequence"/>
</dbReference>
<dbReference type="AlphaFoldDB" id="A0A8X7CDP7"/>
<comment type="caution">
    <text evidence="1">The sequence shown here is derived from an EMBL/GenBank/DDBJ whole genome shotgun (WGS) entry which is preliminary data.</text>
</comment>
<gene>
    <name evidence="1" type="ORF">TNIN_69351</name>
</gene>
<reference evidence="1" key="1">
    <citation type="submission" date="2020-08" db="EMBL/GenBank/DDBJ databases">
        <title>Multicomponent nature underlies the extraordinary mechanical properties of spider dragline silk.</title>
        <authorList>
            <person name="Kono N."/>
            <person name="Nakamura H."/>
            <person name="Mori M."/>
            <person name="Yoshida Y."/>
            <person name="Ohtoshi R."/>
            <person name="Malay A.D."/>
            <person name="Moran D.A.P."/>
            <person name="Tomita M."/>
            <person name="Numata K."/>
            <person name="Arakawa K."/>
        </authorList>
    </citation>
    <scope>NUCLEOTIDE SEQUENCE</scope>
</reference>
<keyword evidence="2" id="KW-1185">Reference proteome</keyword>
<evidence type="ECO:0000313" key="2">
    <source>
        <dbReference type="Proteomes" id="UP000886998"/>
    </source>
</evidence>
<proteinExistence type="predicted"/>
<sequence length="121" mass="13318">MNGTPPGEKKTTNLAPEKDQAIMPGLYEAPQKCSKIKNSTDPPSIQICSRISGRKIKTRKKNHGERGLLRLSLKKGSSVSPIEKMKSKANTEPSEPSKDIAVLFGRGKYEVKTKRVVPTKD</sequence>
<protein>
    <submittedName>
        <fullName evidence="1">Uncharacterized protein</fullName>
    </submittedName>
</protein>
<accession>A0A8X7CDP7</accession>